<evidence type="ECO:0000313" key="10">
    <source>
        <dbReference type="Proteomes" id="UP001430953"/>
    </source>
</evidence>
<evidence type="ECO:0000256" key="7">
    <source>
        <dbReference type="SAM" id="MobiDB-lite"/>
    </source>
</evidence>
<dbReference type="InterPro" id="IPR007741">
    <property type="entry name" value="Ribosomal_mL43/mS25/NADH_DH"/>
</dbReference>
<dbReference type="GO" id="GO:0003735">
    <property type="term" value="F:structural constituent of ribosome"/>
    <property type="evidence" value="ECO:0007669"/>
    <property type="project" value="InterPro"/>
</dbReference>
<dbReference type="AlphaFoldDB" id="A0AAW2F9C3"/>
<dbReference type="SMART" id="SM00916">
    <property type="entry name" value="L51_S25_CI-B8"/>
    <property type="match status" value="1"/>
</dbReference>
<keyword evidence="3" id="KW-0689">Ribosomal protein</keyword>
<feature type="region of interest" description="Disordered" evidence="7">
    <location>
        <begin position="179"/>
        <end position="201"/>
    </location>
</feature>
<evidence type="ECO:0000256" key="4">
    <source>
        <dbReference type="ARBA" id="ARBA00023128"/>
    </source>
</evidence>
<keyword evidence="4" id="KW-0496">Mitochondrion</keyword>
<sequence>MSNSHLFMKSGFPRAPFGLGIGRYVCQLQRVTLKFCKSHGASQGIRGFIEHDLVNYAKENPGVVVYVKPRRHRNPVIVAEYLDGNRKWMEIANYSREDVIKWMELLRTQFHDGPSLRLRKLWHTEFPSIQGPWTPFTFRNPMSNLTQFPNKELGAAIKLGPTATEKLIEIFKAQQLADNTTSDSTNTCQSANETSKHVQRA</sequence>
<keyword evidence="5" id="KW-0687">Ribonucleoprotein</keyword>
<reference evidence="9 10" key="1">
    <citation type="submission" date="2023-03" db="EMBL/GenBank/DDBJ databases">
        <title>High recombination rates correlate with genetic variation in Cardiocondyla obscurior ants.</title>
        <authorList>
            <person name="Errbii M."/>
        </authorList>
    </citation>
    <scope>NUCLEOTIDE SEQUENCE [LARGE SCALE GENOMIC DNA]</scope>
    <source>
        <strain evidence="9">Alpha-2009</strain>
        <tissue evidence="9">Whole body</tissue>
    </source>
</reference>
<organism evidence="9 10">
    <name type="scientific">Cardiocondyla obscurior</name>
    <dbReference type="NCBI Taxonomy" id="286306"/>
    <lineage>
        <taxon>Eukaryota</taxon>
        <taxon>Metazoa</taxon>
        <taxon>Ecdysozoa</taxon>
        <taxon>Arthropoda</taxon>
        <taxon>Hexapoda</taxon>
        <taxon>Insecta</taxon>
        <taxon>Pterygota</taxon>
        <taxon>Neoptera</taxon>
        <taxon>Endopterygota</taxon>
        <taxon>Hymenoptera</taxon>
        <taxon>Apocrita</taxon>
        <taxon>Aculeata</taxon>
        <taxon>Formicoidea</taxon>
        <taxon>Formicidae</taxon>
        <taxon>Myrmicinae</taxon>
        <taxon>Cardiocondyla</taxon>
    </lineage>
</organism>
<dbReference type="PANTHER" id="PTHR21396:SF2">
    <property type="entry name" value="LARGE RIBOSOMAL SUBUNIT PROTEIN ML43"/>
    <property type="match status" value="1"/>
</dbReference>
<evidence type="ECO:0000313" key="9">
    <source>
        <dbReference type="EMBL" id="KAL0111800.1"/>
    </source>
</evidence>
<feature type="domain" description="Ribosomal protein/NADH dehydrogenase" evidence="8">
    <location>
        <begin position="37"/>
        <end position="110"/>
    </location>
</feature>
<dbReference type="InterPro" id="IPR036249">
    <property type="entry name" value="Thioredoxin-like_sf"/>
</dbReference>
<dbReference type="FunFam" id="3.40.30.10:FF:000257">
    <property type="entry name" value="39S ribosomal protein L43"/>
    <property type="match status" value="1"/>
</dbReference>
<dbReference type="InterPro" id="IPR039927">
    <property type="entry name" value="Ribosomal_mL43"/>
</dbReference>
<evidence type="ECO:0000256" key="6">
    <source>
        <dbReference type="ARBA" id="ARBA00035188"/>
    </source>
</evidence>
<accession>A0AAW2F9C3</accession>
<keyword evidence="10" id="KW-1185">Reference proteome</keyword>
<feature type="compositionally biased region" description="Polar residues" evidence="7">
    <location>
        <begin position="179"/>
        <end position="193"/>
    </location>
</feature>
<name>A0AAW2F9C3_9HYME</name>
<dbReference type="GO" id="GO:0005762">
    <property type="term" value="C:mitochondrial large ribosomal subunit"/>
    <property type="evidence" value="ECO:0007669"/>
    <property type="project" value="TreeGrafter"/>
</dbReference>
<gene>
    <name evidence="9" type="ORF">PUN28_013172</name>
</gene>
<evidence type="ECO:0000256" key="1">
    <source>
        <dbReference type="ARBA" id="ARBA00004173"/>
    </source>
</evidence>
<dbReference type="PANTHER" id="PTHR21396">
    <property type="entry name" value="39S RIBOSOMAL PROTEIN L43"/>
    <property type="match status" value="1"/>
</dbReference>
<comment type="similarity">
    <text evidence="2">Belongs to the mitochondrion-specific ribosomal protein mL43 family.</text>
</comment>
<evidence type="ECO:0000256" key="5">
    <source>
        <dbReference type="ARBA" id="ARBA00023274"/>
    </source>
</evidence>
<dbReference type="Proteomes" id="UP001430953">
    <property type="component" value="Unassembled WGS sequence"/>
</dbReference>
<dbReference type="Gene3D" id="3.40.30.10">
    <property type="entry name" value="Glutaredoxin"/>
    <property type="match status" value="1"/>
</dbReference>
<dbReference type="GO" id="GO:0032543">
    <property type="term" value="P:mitochondrial translation"/>
    <property type="evidence" value="ECO:0007669"/>
    <property type="project" value="InterPro"/>
</dbReference>
<dbReference type="SUPFAM" id="SSF52833">
    <property type="entry name" value="Thioredoxin-like"/>
    <property type="match status" value="1"/>
</dbReference>
<protein>
    <recommendedName>
        <fullName evidence="6">Large ribosomal subunit protein mL43</fullName>
    </recommendedName>
</protein>
<evidence type="ECO:0000256" key="3">
    <source>
        <dbReference type="ARBA" id="ARBA00022980"/>
    </source>
</evidence>
<evidence type="ECO:0000259" key="8">
    <source>
        <dbReference type="SMART" id="SM00916"/>
    </source>
</evidence>
<dbReference type="Pfam" id="PF05047">
    <property type="entry name" value="L51_S25_CI-B8"/>
    <property type="match status" value="1"/>
</dbReference>
<dbReference type="EMBL" id="JADYXP020000013">
    <property type="protein sequence ID" value="KAL0111800.1"/>
    <property type="molecule type" value="Genomic_DNA"/>
</dbReference>
<comment type="caution">
    <text evidence="9">The sequence shown here is derived from an EMBL/GenBank/DDBJ whole genome shotgun (WGS) entry which is preliminary data.</text>
</comment>
<proteinExistence type="inferred from homology"/>
<comment type="subcellular location">
    <subcellularLocation>
        <location evidence="1">Mitochondrion</location>
    </subcellularLocation>
</comment>
<evidence type="ECO:0000256" key="2">
    <source>
        <dbReference type="ARBA" id="ARBA00006073"/>
    </source>
</evidence>